<evidence type="ECO:0000313" key="7">
    <source>
        <dbReference type="EMBL" id="SVA27914.1"/>
    </source>
</evidence>
<dbReference type="SUPFAM" id="SSF117916">
    <property type="entry name" value="Fe-S cluster assembly (FSCA) domain-like"/>
    <property type="match status" value="1"/>
</dbReference>
<dbReference type="InterPro" id="IPR019591">
    <property type="entry name" value="Mrp/NBP35_ATP-bd"/>
</dbReference>
<proteinExistence type="inferred from homology"/>
<dbReference type="SUPFAM" id="SSF52540">
    <property type="entry name" value="P-loop containing nucleoside triphosphate hydrolases"/>
    <property type="match status" value="1"/>
</dbReference>
<dbReference type="InterPro" id="IPR027417">
    <property type="entry name" value="P-loop_NTPase"/>
</dbReference>
<protein>
    <recommendedName>
        <fullName evidence="6">MIP18 family-like domain-containing protein</fullName>
    </recommendedName>
</protein>
<evidence type="ECO:0000256" key="5">
    <source>
        <dbReference type="ARBA" id="ARBA00023014"/>
    </source>
</evidence>
<evidence type="ECO:0000256" key="1">
    <source>
        <dbReference type="ARBA" id="ARBA00022723"/>
    </source>
</evidence>
<dbReference type="Gene3D" id="3.30.300.130">
    <property type="entry name" value="Fe-S cluster assembly (FSCA)"/>
    <property type="match status" value="1"/>
</dbReference>
<dbReference type="AlphaFoldDB" id="A0A381UIX5"/>
<evidence type="ECO:0000256" key="4">
    <source>
        <dbReference type="ARBA" id="ARBA00023004"/>
    </source>
</evidence>
<dbReference type="InterPro" id="IPR034904">
    <property type="entry name" value="FSCA_dom_sf"/>
</dbReference>
<dbReference type="GO" id="GO:0140663">
    <property type="term" value="F:ATP-dependent FeS chaperone activity"/>
    <property type="evidence" value="ECO:0007669"/>
    <property type="project" value="InterPro"/>
</dbReference>
<dbReference type="PROSITE" id="PS01215">
    <property type="entry name" value="MRP"/>
    <property type="match status" value="1"/>
</dbReference>
<organism evidence="7">
    <name type="scientific">marine metagenome</name>
    <dbReference type="NCBI Taxonomy" id="408172"/>
    <lineage>
        <taxon>unclassified sequences</taxon>
        <taxon>metagenomes</taxon>
        <taxon>ecological metagenomes</taxon>
    </lineage>
</organism>
<dbReference type="GO" id="GO:0051539">
    <property type="term" value="F:4 iron, 4 sulfur cluster binding"/>
    <property type="evidence" value="ECO:0007669"/>
    <property type="project" value="TreeGrafter"/>
</dbReference>
<dbReference type="CDD" id="cd02037">
    <property type="entry name" value="Mrp_NBP35"/>
    <property type="match status" value="1"/>
</dbReference>
<evidence type="ECO:0000259" key="6">
    <source>
        <dbReference type="Pfam" id="PF01883"/>
    </source>
</evidence>
<sequence>MDFISGGLYLLGAIMSDPKLQEKIIDSLKTVQDPDLHKDIVSLGFVKNIELDGGKVKFDVELTTPACPVKEQLKSECETKVLAIEGVDSVDVNMTAVVRSTQHSQPVLTGVKNIIAVASGKGGVGKSTVSTNLAIALSLTGAKVGLMDADIYGPSIPQMMGIPISSPKVAEENKFFPHEKYDLKVVSAAFLTKQGQPLMLRGPMLGGIIQQFLQNVEWGELDYLVIDLPPGTGDVQLTLTQKAPLSGAVVVTTPQEVSLIDADKGVKMFQQVKVPLLGIVENMSYFVCDGCDKKHTIFKEGGGQNLADNFKIPLLGKVPIIPGVVEGGDSGVPIVMSDPESPASLAYKGLAGQVAAQLSINQSKDDKVDASFELAWKS</sequence>
<dbReference type="Pfam" id="PF10609">
    <property type="entry name" value="ParA"/>
    <property type="match status" value="1"/>
</dbReference>
<dbReference type="FunFam" id="3.40.50.300:FF:001119">
    <property type="entry name" value="Iron-sulfur cluster carrier protein"/>
    <property type="match status" value="1"/>
</dbReference>
<dbReference type="GO" id="GO:0016226">
    <property type="term" value="P:iron-sulfur cluster assembly"/>
    <property type="evidence" value="ECO:0007669"/>
    <property type="project" value="InterPro"/>
</dbReference>
<keyword evidence="5" id="KW-0411">Iron-sulfur</keyword>
<gene>
    <name evidence="7" type="ORF">METZ01_LOCUS80768</name>
</gene>
<dbReference type="PANTHER" id="PTHR42961">
    <property type="entry name" value="IRON-SULFUR PROTEIN NUBPL"/>
    <property type="match status" value="1"/>
</dbReference>
<dbReference type="EMBL" id="UINC01006504">
    <property type="protein sequence ID" value="SVA27914.1"/>
    <property type="molecule type" value="Genomic_DNA"/>
</dbReference>
<dbReference type="PANTHER" id="PTHR42961:SF2">
    <property type="entry name" value="IRON-SULFUR PROTEIN NUBPL"/>
    <property type="match status" value="1"/>
</dbReference>
<feature type="domain" description="MIP18 family-like" evidence="6">
    <location>
        <begin position="22"/>
        <end position="92"/>
    </location>
</feature>
<dbReference type="InterPro" id="IPR044304">
    <property type="entry name" value="NUBPL-like"/>
</dbReference>
<dbReference type="HAMAP" id="MF_02040">
    <property type="entry name" value="Mrp_NBP35"/>
    <property type="match status" value="1"/>
</dbReference>
<accession>A0A381UIX5</accession>
<dbReference type="InterPro" id="IPR000808">
    <property type="entry name" value="Mrp-like_CS"/>
</dbReference>
<dbReference type="GO" id="GO:0005524">
    <property type="term" value="F:ATP binding"/>
    <property type="evidence" value="ECO:0007669"/>
    <property type="project" value="UniProtKB-KW"/>
</dbReference>
<evidence type="ECO:0000256" key="2">
    <source>
        <dbReference type="ARBA" id="ARBA00022741"/>
    </source>
</evidence>
<reference evidence="7" key="1">
    <citation type="submission" date="2018-05" db="EMBL/GenBank/DDBJ databases">
        <authorList>
            <person name="Lanie J.A."/>
            <person name="Ng W.-L."/>
            <person name="Kazmierczak K.M."/>
            <person name="Andrzejewski T.M."/>
            <person name="Davidsen T.M."/>
            <person name="Wayne K.J."/>
            <person name="Tettelin H."/>
            <person name="Glass J.I."/>
            <person name="Rusch D."/>
            <person name="Podicherti R."/>
            <person name="Tsui H.-C.T."/>
            <person name="Winkler M.E."/>
        </authorList>
    </citation>
    <scope>NUCLEOTIDE SEQUENCE</scope>
</reference>
<keyword evidence="1" id="KW-0479">Metal-binding</keyword>
<evidence type="ECO:0000256" key="3">
    <source>
        <dbReference type="ARBA" id="ARBA00022840"/>
    </source>
</evidence>
<dbReference type="Pfam" id="PF01883">
    <property type="entry name" value="FeS_assembly_P"/>
    <property type="match status" value="1"/>
</dbReference>
<dbReference type="GO" id="GO:0046872">
    <property type="term" value="F:metal ion binding"/>
    <property type="evidence" value="ECO:0007669"/>
    <property type="project" value="UniProtKB-KW"/>
</dbReference>
<keyword evidence="3" id="KW-0067">ATP-binding</keyword>
<keyword evidence="2" id="KW-0547">Nucleotide-binding</keyword>
<name>A0A381UIX5_9ZZZZ</name>
<dbReference type="InterPro" id="IPR002744">
    <property type="entry name" value="MIP18-like"/>
</dbReference>
<dbReference type="Gene3D" id="3.40.50.300">
    <property type="entry name" value="P-loop containing nucleotide triphosphate hydrolases"/>
    <property type="match status" value="1"/>
</dbReference>
<dbReference type="InterPro" id="IPR033756">
    <property type="entry name" value="YlxH/NBP35"/>
</dbReference>
<keyword evidence="4" id="KW-0408">Iron</keyword>